<organism evidence="2 3">
    <name type="scientific">Christiangramia sediminicola</name>
    <dbReference type="NCBI Taxonomy" id="3073267"/>
    <lineage>
        <taxon>Bacteria</taxon>
        <taxon>Pseudomonadati</taxon>
        <taxon>Bacteroidota</taxon>
        <taxon>Flavobacteriia</taxon>
        <taxon>Flavobacteriales</taxon>
        <taxon>Flavobacteriaceae</taxon>
        <taxon>Christiangramia</taxon>
    </lineage>
</organism>
<name>A0ABU1ERK4_9FLAO</name>
<feature type="domain" description="HD-CE" evidence="1">
    <location>
        <begin position="23"/>
        <end position="87"/>
    </location>
</feature>
<dbReference type="Pfam" id="PF24391">
    <property type="entry name" value="HD-CE"/>
    <property type="match status" value="1"/>
</dbReference>
<dbReference type="Gene3D" id="1.10.3210.10">
    <property type="entry name" value="Hypothetical protein af1432"/>
    <property type="match status" value="1"/>
</dbReference>
<dbReference type="InterPro" id="IPR056471">
    <property type="entry name" value="HD-CE"/>
</dbReference>
<dbReference type="InterPro" id="IPR003607">
    <property type="entry name" value="HD/PDEase_dom"/>
</dbReference>
<evidence type="ECO:0000313" key="2">
    <source>
        <dbReference type="EMBL" id="MDR5591025.1"/>
    </source>
</evidence>
<protein>
    <submittedName>
        <fullName evidence="2">HD family phosphohydrolase</fullName>
    </submittedName>
</protein>
<proteinExistence type="predicted"/>
<reference evidence="3" key="1">
    <citation type="submission" date="2023-07" db="EMBL/GenBank/DDBJ databases">
        <title>Christiangramia sp. SM2212., a novel bacterium of the family Flavobacteriaceae isolated from the sea sediment.</title>
        <authorList>
            <person name="Wang J."/>
            <person name="Zhang X."/>
        </authorList>
    </citation>
    <scope>NUCLEOTIDE SEQUENCE [LARGE SCALE GENOMIC DNA]</scope>
    <source>
        <strain evidence="3">SM2212</strain>
    </source>
</reference>
<comment type="caution">
    <text evidence="2">The sequence shown here is derived from an EMBL/GenBank/DDBJ whole genome shotgun (WGS) entry which is preliminary data.</text>
</comment>
<dbReference type="EMBL" id="JAVJIU010000003">
    <property type="protein sequence ID" value="MDR5591025.1"/>
    <property type="molecule type" value="Genomic_DNA"/>
</dbReference>
<dbReference type="Proteomes" id="UP001257234">
    <property type="component" value="Unassembled WGS sequence"/>
</dbReference>
<dbReference type="RefSeq" id="WP_309561891.1">
    <property type="nucleotide sequence ID" value="NZ_JAVJIU010000003.1"/>
</dbReference>
<accession>A0ABU1ERK4</accession>
<keyword evidence="3" id="KW-1185">Reference proteome</keyword>
<sequence>MKNSEIFDIVHERLENDLPDYLHYHDPEHTKSVIEKSVFLAEKEDLSKAEIHLIKVAALYHDAGFIIGRKDHEEKSCKLASQELPQYDYSKEEIKMICGMINATRIPQKTHNIYEDIVADADLFYLGTDTYDHYSNKLYSELKHHNLKLSEKDWLKIQLDFLQAHKFHTKYALKVLAPVKKKHLKKLMKMWAKLQKL</sequence>
<evidence type="ECO:0000313" key="3">
    <source>
        <dbReference type="Proteomes" id="UP001257234"/>
    </source>
</evidence>
<dbReference type="CDD" id="cd00077">
    <property type="entry name" value="HDc"/>
    <property type="match status" value="1"/>
</dbReference>
<dbReference type="SUPFAM" id="SSF109604">
    <property type="entry name" value="HD-domain/PDEase-like"/>
    <property type="match status" value="1"/>
</dbReference>
<evidence type="ECO:0000259" key="1">
    <source>
        <dbReference type="Pfam" id="PF24391"/>
    </source>
</evidence>
<gene>
    <name evidence="2" type="ORF">RE431_10290</name>
</gene>